<dbReference type="PANTHER" id="PTHR42852">
    <property type="entry name" value="THIOL:DISULFIDE INTERCHANGE PROTEIN DSBE"/>
    <property type="match status" value="1"/>
</dbReference>
<evidence type="ECO:0000256" key="3">
    <source>
        <dbReference type="ARBA" id="ARBA00023284"/>
    </source>
</evidence>
<keyword evidence="3" id="KW-0676">Redox-active center</keyword>
<evidence type="ECO:0000256" key="4">
    <source>
        <dbReference type="SAM" id="SignalP"/>
    </source>
</evidence>
<dbReference type="PROSITE" id="PS51352">
    <property type="entry name" value="THIOREDOXIN_2"/>
    <property type="match status" value="1"/>
</dbReference>
<keyword evidence="4" id="KW-0732">Signal</keyword>
<proteinExistence type="predicted"/>
<evidence type="ECO:0000259" key="5">
    <source>
        <dbReference type="PROSITE" id="PS51352"/>
    </source>
</evidence>
<dbReference type="InterPro" id="IPR036249">
    <property type="entry name" value="Thioredoxin-like_sf"/>
</dbReference>
<dbReference type="InterPro" id="IPR050553">
    <property type="entry name" value="Thioredoxin_ResA/DsbE_sf"/>
</dbReference>
<dbReference type="Pfam" id="PF08534">
    <property type="entry name" value="Redoxin"/>
    <property type="match status" value="1"/>
</dbReference>
<dbReference type="InterPro" id="IPR013740">
    <property type="entry name" value="Redoxin"/>
</dbReference>
<dbReference type="PROSITE" id="PS00194">
    <property type="entry name" value="THIOREDOXIN_1"/>
    <property type="match status" value="1"/>
</dbReference>
<dbReference type="PANTHER" id="PTHR42852:SF13">
    <property type="entry name" value="PROTEIN DIPZ"/>
    <property type="match status" value="1"/>
</dbReference>
<feature type="signal peptide" evidence="4">
    <location>
        <begin position="1"/>
        <end position="19"/>
    </location>
</feature>
<accession>A0A7Z0VPE7</accession>
<dbReference type="RefSeq" id="WP_154722976.1">
    <property type="nucleotide sequence ID" value="NZ_MARB01000002.1"/>
</dbReference>
<dbReference type="SUPFAM" id="SSF52833">
    <property type="entry name" value="Thioredoxin-like"/>
    <property type="match status" value="1"/>
</dbReference>
<dbReference type="Gene3D" id="3.40.30.10">
    <property type="entry name" value="Glutaredoxin"/>
    <property type="match status" value="1"/>
</dbReference>
<comment type="subcellular location">
    <subcellularLocation>
        <location evidence="1">Cell envelope</location>
    </subcellularLocation>
</comment>
<dbReference type="Proteomes" id="UP000094769">
    <property type="component" value="Unassembled WGS sequence"/>
</dbReference>
<dbReference type="InterPro" id="IPR013766">
    <property type="entry name" value="Thioredoxin_domain"/>
</dbReference>
<feature type="chain" id="PRO_5030838977" evidence="4">
    <location>
        <begin position="20"/>
        <end position="414"/>
    </location>
</feature>
<dbReference type="OrthoDB" id="9788279at2"/>
<evidence type="ECO:0000256" key="1">
    <source>
        <dbReference type="ARBA" id="ARBA00004196"/>
    </source>
</evidence>
<dbReference type="InterPro" id="IPR017937">
    <property type="entry name" value="Thioredoxin_CS"/>
</dbReference>
<dbReference type="GO" id="GO:0015036">
    <property type="term" value="F:disulfide oxidoreductase activity"/>
    <property type="evidence" value="ECO:0007669"/>
    <property type="project" value="UniProtKB-ARBA"/>
</dbReference>
<gene>
    <name evidence="6" type="primary">resA_3</name>
    <name evidence="6" type="ORF">CODIS_04380</name>
</gene>
<feature type="domain" description="Thioredoxin" evidence="5">
    <location>
        <begin position="243"/>
        <end position="412"/>
    </location>
</feature>
<name>A0A7Z0VPE7_9GAMM</name>
<dbReference type="GO" id="GO:0017004">
    <property type="term" value="P:cytochrome complex assembly"/>
    <property type="evidence" value="ECO:0007669"/>
    <property type="project" value="UniProtKB-KW"/>
</dbReference>
<keyword evidence="7" id="KW-1185">Reference proteome</keyword>
<reference evidence="6 7" key="1">
    <citation type="submission" date="2016-06" db="EMBL/GenBank/DDBJ databases">
        <title>Genome sequence of endosymbiont of Candidatus Endolucinida thiodiazotropha.</title>
        <authorList>
            <person name="Poehlein A."/>
            <person name="Koenig S."/>
            <person name="Heiden S.E."/>
            <person name="Thuermer A."/>
            <person name="Voget S."/>
            <person name="Daniel R."/>
            <person name="Markert S."/>
            <person name="Gros O."/>
            <person name="Schweder T."/>
        </authorList>
    </citation>
    <scope>NUCLEOTIDE SEQUENCE [LARGE SCALE GENOMIC DNA]</scope>
    <source>
        <strain evidence="6 7">COS</strain>
    </source>
</reference>
<dbReference type="CDD" id="cd02966">
    <property type="entry name" value="TlpA_like_family"/>
    <property type="match status" value="1"/>
</dbReference>
<dbReference type="EMBL" id="MARB01000002">
    <property type="protein sequence ID" value="ODJ89339.1"/>
    <property type="molecule type" value="Genomic_DNA"/>
</dbReference>
<comment type="caution">
    <text evidence="6">The sequence shown here is derived from an EMBL/GenBank/DDBJ whole genome shotgun (WGS) entry which is preliminary data.</text>
</comment>
<evidence type="ECO:0000256" key="2">
    <source>
        <dbReference type="ARBA" id="ARBA00022748"/>
    </source>
</evidence>
<evidence type="ECO:0000313" key="7">
    <source>
        <dbReference type="Proteomes" id="UP000094769"/>
    </source>
</evidence>
<dbReference type="AlphaFoldDB" id="A0A7Z0VPE7"/>
<protein>
    <submittedName>
        <fullName evidence="6">Thiol-disulfide oxidoreductase ResA</fullName>
    </submittedName>
</protein>
<keyword evidence="2" id="KW-0201">Cytochrome c-type biogenesis</keyword>
<dbReference type="GO" id="GO:0030313">
    <property type="term" value="C:cell envelope"/>
    <property type="evidence" value="ECO:0007669"/>
    <property type="project" value="UniProtKB-SubCell"/>
</dbReference>
<evidence type="ECO:0000313" key="6">
    <source>
        <dbReference type="EMBL" id="ODJ89339.1"/>
    </source>
</evidence>
<organism evidence="6 7">
    <name type="scientific">Candidatus Thiodiazotropha endolucinida</name>
    <dbReference type="NCBI Taxonomy" id="1655433"/>
    <lineage>
        <taxon>Bacteria</taxon>
        <taxon>Pseudomonadati</taxon>
        <taxon>Pseudomonadota</taxon>
        <taxon>Gammaproteobacteria</taxon>
        <taxon>Chromatiales</taxon>
        <taxon>Sedimenticolaceae</taxon>
        <taxon>Candidatus Thiodiazotropha</taxon>
    </lineage>
</organism>
<sequence length="414" mass="46932">MRVLILLFLLLSNSQTIVALEHSVTDRHGNEISIDINQAMGDMVMIWLLDHDEPRPLFDSLLQQLTDSGIEIWRVDLLDSYYLPRSSENVRTLDGEGVAAVIQAAHSKTTKKILLASYDRMPLPLLRGVNRWQTARKTSRLLGAILFYPNLFGAAPMAGEIPELDPILHVTNLPLVIYQPELGSQRWRLEQMVTALWQAGSPTYVYLVPKARDWFIMGEGEPDEQEAKMVARIPGQLPSLTRLLDSHPKPAAQTPQQPTQIPTGNLYTLTAVDQHKPAPPLRLADSHDIYLDIEGLDNRVILVNFWATWCPPCVEEIPSLNRLQAHYKNRDVSIVSVDFRESTEEIEAFLEERPVDFPVLMDRDGLTSLAWRVFSFPSSFIIDRQGRVRYTANRALNWDSDEVIEVIDGLLAEP</sequence>